<dbReference type="STRING" id="460384.SAMN05216313_102250"/>
<dbReference type="GO" id="GO:0050660">
    <property type="term" value="F:flavin adenine dinucleotide binding"/>
    <property type="evidence" value="ECO:0007669"/>
    <property type="project" value="InterPro"/>
</dbReference>
<evidence type="ECO:0000259" key="13">
    <source>
        <dbReference type="PROSITE" id="PS51846"/>
    </source>
</evidence>
<gene>
    <name evidence="14" type="ORF">SAMN05216313_102250</name>
</gene>
<feature type="region of interest" description="Disordered" evidence="10">
    <location>
        <begin position="462"/>
        <end position="492"/>
    </location>
</feature>
<keyword evidence="15" id="KW-1185">Reference proteome</keyword>
<dbReference type="SUPFAM" id="SSF54631">
    <property type="entry name" value="CBS-domain pair"/>
    <property type="match status" value="1"/>
</dbReference>
<evidence type="ECO:0000256" key="8">
    <source>
        <dbReference type="PROSITE-ProRule" id="PRU00703"/>
    </source>
</evidence>
<reference evidence="15" key="1">
    <citation type="submission" date="2016-10" db="EMBL/GenBank/DDBJ databases">
        <authorList>
            <person name="Varghese N."/>
            <person name="Submissions S."/>
        </authorList>
    </citation>
    <scope>NUCLEOTIDE SEQUENCE [LARGE SCALE GENOMIC DNA]</scope>
    <source>
        <strain evidence="15">NLAE-zl-G277</strain>
    </source>
</reference>
<accession>A0A1I0C214</accession>
<keyword evidence="4" id="KW-0677">Repeat</keyword>
<dbReference type="RefSeq" id="WP_092360850.1">
    <property type="nucleotide sequence ID" value="NZ_CABJCG010000001.1"/>
</dbReference>
<feature type="transmembrane region" description="Helical" evidence="11">
    <location>
        <begin position="121"/>
        <end position="146"/>
    </location>
</feature>
<keyword evidence="3 9" id="KW-0812">Transmembrane</keyword>
<dbReference type="Gene3D" id="3.30.465.10">
    <property type="match status" value="1"/>
</dbReference>
<evidence type="ECO:0000256" key="9">
    <source>
        <dbReference type="PROSITE-ProRule" id="PRU01193"/>
    </source>
</evidence>
<evidence type="ECO:0000256" key="2">
    <source>
        <dbReference type="ARBA" id="ARBA00006337"/>
    </source>
</evidence>
<dbReference type="InterPro" id="IPR000644">
    <property type="entry name" value="CBS_dom"/>
</dbReference>
<feature type="transmembrane region" description="Helical" evidence="11">
    <location>
        <begin position="6"/>
        <end position="27"/>
    </location>
</feature>
<evidence type="ECO:0000256" key="5">
    <source>
        <dbReference type="ARBA" id="ARBA00022989"/>
    </source>
</evidence>
<feature type="domain" description="CBS" evidence="12">
    <location>
        <begin position="243"/>
        <end position="305"/>
    </location>
</feature>
<dbReference type="PANTHER" id="PTHR22777">
    <property type="entry name" value="HEMOLYSIN-RELATED"/>
    <property type="match status" value="1"/>
</dbReference>
<dbReference type="InterPro" id="IPR016169">
    <property type="entry name" value="FAD-bd_PCMH_sub2"/>
</dbReference>
<dbReference type="InterPro" id="IPR036318">
    <property type="entry name" value="FAD-bd_PCMH-like_sf"/>
</dbReference>
<dbReference type="GO" id="GO:0005886">
    <property type="term" value="C:plasma membrane"/>
    <property type="evidence" value="ECO:0007669"/>
    <property type="project" value="TreeGrafter"/>
</dbReference>
<dbReference type="InterPro" id="IPR005170">
    <property type="entry name" value="Transptr-assoc_dom"/>
</dbReference>
<evidence type="ECO:0000256" key="3">
    <source>
        <dbReference type="ARBA" id="ARBA00022692"/>
    </source>
</evidence>
<dbReference type="CDD" id="cd04590">
    <property type="entry name" value="CBS_pair_CorC_HlyC_assoc"/>
    <property type="match status" value="1"/>
</dbReference>
<dbReference type="SUPFAM" id="SSF56176">
    <property type="entry name" value="FAD-binding/transporter-associated domain-like"/>
    <property type="match status" value="1"/>
</dbReference>
<keyword evidence="5 9" id="KW-1133">Transmembrane helix</keyword>
<dbReference type="SMART" id="SM01091">
    <property type="entry name" value="CorC_HlyC"/>
    <property type="match status" value="1"/>
</dbReference>
<dbReference type="InterPro" id="IPR044751">
    <property type="entry name" value="Ion_transp-like_CBS"/>
</dbReference>
<evidence type="ECO:0000256" key="10">
    <source>
        <dbReference type="SAM" id="MobiDB-lite"/>
    </source>
</evidence>
<evidence type="ECO:0000256" key="7">
    <source>
        <dbReference type="ARBA" id="ARBA00023136"/>
    </source>
</evidence>
<evidence type="ECO:0000313" key="14">
    <source>
        <dbReference type="EMBL" id="SET13409.1"/>
    </source>
</evidence>
<dbReference type="InterPro" id="IPR002550">
    <property type="entry name" value="CNNM"/>
</dbReference>
<dbReference type="Gene3D" id="3.10.580.10">
    <property type="entry name" value="CBS-domain"/>
    <property type="match status" value="1"/>
</dbReference>
<dbReference type="Pfam" id="PF01595">
    <property type="entry name" value="CNNM"/>
    <property type="match status" value="1"/>
</dbReference>
<dbReference type="EMBL" id="FOIM01000002">
    <property type="protein sequence ID" value="SET13409.1"/>
    <property type="molecule type" value="Genomic_DNA"/>
</dbReference>
<comment type="subcellular location">
    <subcellularLocation>
        <location evidence="1">Membrane</location>
        <topology evidence="1">Multi-pass membrane protein</topology>
    </subcellularLocation>
</comment>
<proteinExistence type="inferred from homology"/>
<sequence length="492" mass="54949">MDDGYSPVGILVLIGLIFLEAVFYGFGSAIQNVNEGKLEEEMENGNEKAARLLRIVNRPTRFVNTIQITTHLVGIITGIFILPVVVNAAAGKLKTMNLLNSARTMEAVGGTAPAWYADPLWWMWAGLMVLFTVAAVVLIVSFGIIIPKRLAAKEPEKWGYRMMPMVLFVAALLLPLTKLISAMAWLVLKAFGVDMTADDENVTEEDIMSMVNEGHEQGVLEAGETEMITNIFQLGDKEAWDIMTHRTNMVVLSADTTLREAVDFILKEGTNTRYPVYGEDIDDIVGILHLRDAMAYFEKPENKDRQLIEIPGLLREASFIPETRSIDTLFKEMQSNKIHMEIVVDEYGQTAGLLTMEDILEEIVGNIMDEYDQEEEFITPLEDGSFSMSGMTPLEDVTDALSIRFSEEDSDTYDTLNGFLISRLDRIPQEHEKPLVEFAGYRFQVTKVGNKMIESVHVSRICGPESGKGETGKEIKDSDDTDRTEHKGDVPG</sequence>
<dbReference type="PROSITE" id="PS51846">
    <property type="entry name" value="CNNM"/>
    <property type="match status" value="1"/>
</dbReference>
<dbReference type="Pfam" id="PF00571">
    <property type="entry name" value="CBS"/>
    <property type="match status" value="2"/>
</dbReference>
<evidence type="ECO:0000259" key="12">
    <source>
        <dbReference type="PROSITE" id="PS51371"/>
    </source>
</evidence>
<organism evidence="14 15">
    <name type="scientific">Enterocloster lavalensis</name>
    <dbReference type="NCBI Taxonomy" id="460384"/>
    <lineage>
        <taxon>Bacteria</taxon>
        <taxon>Bacillati</taxon>
        <taxon>Bacillota</taxon>
        <taxon>Clostridia</taxon>
        <taxon>Lachnospirales</taxon>
        <taxon>Lachnospiraceae</taxon>
        <taxon>Enterocloster</taxon>
    </lineage>
</organism>
<dbReference type="Pfam" id="PF03471">
    <property type="entry name" value="CorC_HlyC"/>
    <property type="match status" value="1"/>
</dbReference>
<name>A0A1I0C214_9FIRM</name>
<feature type="transmembrane region" description="Helical" evidence="11">
    <location>
        <begin position="166"/>
        <end position="188"/>
    </location>
</feature>
<evidence type="ECO:0000256" key="6">
    <source>
        <dbReference type="ARBA" id="ARBA00023122"/>
    </source>
</evidence>
<evidence type="ECO:0000256" key="1">
    <source>
        <dbReference type="ARBA" id="ARBA00004141"/>
    </source>
</evidence>
<evidence type="ECO:0000313" key="15">
    <source>
        <dbReference type="Proteomes" id="UP000198508"/>
    </source>
</evidence>
<feature type="compositionally biased region" description="Basic and acidic residues" evidence="10">
    <location>
        <begin position="467"/>
        <end position="492"/>
    </location>
</feature>
<dbReference type="InterPro" id="IPR046342">
    <property type="entry name" value="CBS_dom_sf"/>
</dbReference>
<evidence type="ECO:0000256" key="11">
    <source>
        <dbReference type="SAM" id="Phobius"/>
    </source>
</evidence>
<keyword evidence="6 8" id="KW-0129">CBS domain</keyword>
<protein>
    <submittedName>
        <fullName evidence="14">Putative hemolysin</fullName>
    </submittedName>
</protein>
<dbReference type="FunFam" id="3.10.580.10:FF:000002">
    <property type="entry name" value="Magnesium/cobalt efflux protein CorC"/>
    <property type="match status" value="1"/>
</dbReference>
<dbReference type="AlphaFoldDB" id="A0A1I0C214"/>
<dbReference type="PANTHER" id="PTHR22777:SF17">
    <property type="entry name" value="UPF0053 PROTEIN SLL0260"/>
    <property type="match status" value="1"/>
</dbReference>
<keyword evidence="7 9" id="KW-0472">Membrane</keyword>
<dbReference type="PROSITE" id="PS51371">
    <property type="entry name" value="CBS"/>
    <property type="match status" value="2"/>
</dbReference>
<feature type="transmembrane region" description="Helical" evidence="11">
    <location>
        <begin position="68"/>
        <end position="90"/>
    </location>
</feature>
<dbReference type="Proteomes" id="UP000198508">
    <property type="component" value="Unassembled WGS sequence"/>
</dbReference>
<feature type="domain" description="CBS" evidence="12">
    <location>
        <begin position="313"/>
        <end position="370"/>
    </location>
</feature>
<feature type="domain" description="CNNM transmembrane" evidence="13">
    <location>
        <begin position="2"/>
        <end position="224"/>
    </location>
</feature>
<comment type="similarity">
    <text evidence="2">Belongs to the UPF0053 family.</text>
</comment>
<evidence type="ECO:0000256" key="4">
    <source>
        <dbReference type="ARBA" id="ARBA00022737"/>
    </source>
</evidence>